<feature type="chain" id="PRO_5005581417" evidence="1">
    <location>
        <begin position="21"/>
        <end position="166"/>
    </location>
</feature>
<sequence length="166" mass="17561">MLRWLVLAAATTSLAGGAQADEGAFLKSLQGSWTGGGTVRIRAHMSPINVSCNFDSQSEGLALSMEGVCRGLILISRTIDAKLRFSGSKYSGSYVGPRGGRAGLSGNRRGNAINLTIRWAKEVNGDRSAKLTLQKVGVNGMRLTTVDVDPASGDKVVTSEINLHRK</sequence>
<dbReference type="EMBL" id="LGAP01000012">
    <property type="protein sequence ID" value="KOF17242.1"/>
    <property type="molecule type" value="Genomic_DNA"/>
</dbReference>
<evidence type="ECO:0000256" key="1">
    <source>
        <dbReference type="SAM" id="SignalP"/>
    </source>
</evidence>
<comment type="caution">
    <text evidence="2">The sequence shown here is derived from an EMBL/GenBank/DDBJ whole genome shotgun (WGS) entry which is preliminary data.</text>
</comment>
<name>A0A0L8BRA8_ENSAD</name>
<dbReference type="PATRIC" id="fig|106592.7.peg.1557"/>
<dbReference type="Proteomes" id="UP000037425">
    <property type="component" value="Unassembled WGS sequence"/>
</dbReference>
<dbReference type="AlphaFoldDB" id="A0A0L8BRA8"/>
<proteinExistence type="predicted"/>
<gene>
    <name evidence="2" type="ORF">AC244_18770</name>
</gene>
<feature type="signal peptide" evidence="1">
    <location>
        <begin position="1"/>
        <end position="20"/>
    </location>
</feature>
<evidence type="ECO:0000313" key="2">
    <source>
        <dbReference type="EMBL" id="KOF17242.1"/>
    </source>
</evidence>
<dbReference type="RefSeq" id="WP_053250324.1">
    <property type="nucleotide sequence ID" value="NZ_LGAP01000012.1"/>
</dbReference>
<evidence type="ECO:0000313" key="3">
    <source>
        <dbReference type="Proteomes" id="UP000037425"/>
    </source>
</evidence>
<accession>A0A0L8BRA8</accession>
<protein>
    <submittedName>
        <fullName evidence="2">Uncharacterized protein</fullName>
    </submittedName>
</protein>
<organism evidence="2 3">
    <name type="scientific">Ensifer adhaerens</name>
    <name type="common">Sinorhizobium morelense</name>
    <dbReference type="NCBI Taxonomy" id="106592"/>
    <lineage>
        <taxon>Bacteria</taxon>
        <taxon>Pseudomonadati</taxon>
        <taxon>Pseudomonadota</taxon>
        <taxon>Alphaproteobacteria</taxon>
        <taxon>Hyphomicrobiales</taxon>
        <taxon>Rhizobiaceae</taxon>
        <taxon>Sinorhizobium/Ensifer group</taxon>
        <taxon>Ensifer</taxon>
    </lineage>
</organism>
<keyword evidence="1" id="KW-0732">Signal</keyword>
<dbReference type="OrthoDB" id="7889051at2"/>
<reference evidence="3" key="1">
    <citation type="submission" date="2015-07" db="EMBL/GenBank/DDBJ databases">
        <title>Whole genome sequence of an Ensifer adhaerens strain isolated from a cave pool in the Wind Cave National Park.</title>
        <authorList>
            <person name="Eng W.W.H."/>
            <person name="Gan H.M."/>
            <person name="Barton H.A."/>
            <person name="Savka M.A."/>
        </authorList>
    </citation>
    <scope>NUCLEOTIDE SEQUENCE [LARGE SCALE GENOMIC DNA]</scope>
    <source>
        <strain evidence="3">SD006</strain>
    </source>
</reference>